<evidence type="ECO:0000313" key="1">
    <source>
        <dbReference type="EMBL" id="CAB4594856.1"/>
    </source>
</evidence>
<name>A0A6J6G0V9_9ZZZZ</name>
<protein>
    <submittedName>
        <fullName evidence="1">Unannotated protein</fullName>
    </submittedName>
</protein>
<gene>
    <name evidence="1" type="ORF">UFOPK1788_00734</name>
</gene>
<sequence>MGDVRVDALGALRLLPFDPFTEGVNRIIEDDRLARFSVVGQRSETGDERNWSEFVDAKNGRRHGFKNSAVCAVNTEGFCSLTNVALVELFGDRGKRRVDRCPHGIHNAHNRWSGCIVLEFPLSTVWSAVLACVEEFRLIFFELRSIDEFVEAVARLEPGDERKNLVCRTRLEAARTAVRPVGGEVDSCGVNPTALLRVVEDLVLCHGEDSAGTHFHRHCCGTQLRGLNVVRDRPRLILSGHLQGVVHCRVELVTAEVPVRQTLLGGLTECLEIGDVLDDVVAEPSRVDVSGNTPTERSRERDEVLVNRCVNCLGEL</sequence>
<reference evidence="1" key="1">
    <citation type="submission" date="2020-05" db="EMBL/GenBank/DDBJ databases">
        <authorList>
            <person name="Chiriac C."/>
            <person name="Salcher M."/>
            <person name="Ghai R."/>
            <person name="Kavagutti S V."/>
        </authorList>
    </citation>
    <scope>NUCLEOTIDE SEQUENCE</scope>
</reference>
<dbReference type="EMBL" id="CAEZUE010000086">
    <property type="protein sequence ID" value="CAB4594856.1"/>
    <property type="molecule type" value="Genomic_DNA"/>
</dbReference>
<accession>A0A6J6G0V9</accession>
<proteinExistence type="predicted"/>
<organism evidence="1">
    <name type="scientific">freshwater metagenome</name>
    <dbReference type="NCBI Taxonomy" id="449393"/>
    <lineage>
        <taxon>unclassified sequences</taxon>
        <taxon>metagenomes</taxon>
        <taxon>ecological metagenomes</taxon>
    </lineage>
</organism>
<dbReference type="AlphaFoldDB" id="A0A6J6G0V9"/>